<feature type="domain" description="Knr4/Smi1-like" evidence="1">
    <location>
        <begin position="15"/>
        <end position="148"/>
    </location>
</feature>
<dbReference type="InterPro" id="IPR018958">
    <property type="entry name" value="Knr4/Smi1-like_dom"/>
</dbReference>
<gene>
    <name evidence="2" type="ORF">Vau01_040510</name>
</gene>
<dbReference type="Pfam" id="PF09346">
    <property type="entry name" value="SMI1_KNR4"/>
    <property type="match status" value="1"/>
</dbReference>
<dbReference type="SUPFAM" id="SSF160631">
    <property type="entry name" value="SMI1/KNR4-like"/>
    <property type="match status" value="1"/>
</dbReference>
<accession>A0A8J3Z744</accession>
<reference evidence="2" key="1">
    <citation type="submission" date="2021-01" db="EMBL/GenBank/DDBJ databases">
        <title>Whole genome shotgun sequence of Virgisporangium aurantiacum NBRC 16421.</title>
        <authorList>
            <person name="Komaki H."/>
            <person name="Tamura T."/>
        </authorList>
    </citation>
    <scope>NUCLEOTIDE SEQUENCE</scope>
    <source>
        <strain evidence="2">NBRC 16421</strain>
    </source>
</reference>
<dbReference type="SMART" id="SM00860">
    <property type="entry name" value="SMI1_KNR4"/>
    <property type="match status" value="1"/>
</dbReference>
<evidence type="ECO:0000313" key="3">
    <source>
        <dbReference type="Proteomes" id="UP000612585"/>
    </source>
</evidence>
<comment type="caution">
    <text evidence="2">The sequence shown here is derived from an EMBL/GenBank/DDBJ whole genome shotgun (WGS) entry which is preliminary data.</text>
</comment>
<protein>
    <submittedName>
        <fullName evidence="2">SMI1/KNR4 family protein</fullName>
    </submittedName>
</protein>
<dbReference type="Gene3D" id="3.40.1580.10">
    <property type="entry name" value="SMI1/KNR4-like"/>
    <property type="match status" value="1"/>
</dbReference>
<evidence type="ECO:0000259" key="1">
    <source>
        <dbReference type="SMART" id="SM00860"/>
    </source>
</evidence>
<name>A0A8J3Z744_9ACTN</name>
<dbReference type="InterPro" id="IPR037883">
    <property type="entry name" value="Knr4/Smi1-like_sf"/>
</dbReference>
<keyword evidence="3" id="KW-1185">Reference proteome</keyword>
<dbReference type="AlphaFoldDB" id="A0A8J3Z744"/>
<dbReference type="Proteomes" id="UP000612585">
    <property type="component" value="Unassembled WGS sequence"/>
</dbReference>
<evidence type="ECO:0000313" key="2">
    <source>
        <dbReference type="EMBL" id="GIJ56535.1"/>
    </source>
</evidence>
<sequence length="155" mass="16660">MTFWDPERQHGSQPPLTPEVVADTERTLGVTLPESLLRLLRIRNGGVVADAWDAVPLDGGVDYVPFGEVCGAGPADVPDSITLSDTPYLIGEWGLPSPLVLLSGDGHTWVALDYRACGPAGEPSVVYVDADFEREVPLAPDFRAFVERLVPSSDC</sequence>
<proteinExistence type="predicted"/>
<organism evidence="2 3">
    <name type="scientific">Virgisporangium aurantiacum</name>
    <dbReference type="NCBI Taxonomy" id="175570"/>
    <lineage>
        <taxon>Bacteria</taxon>
        <taxon>Bacillati</taxon>
        <taxon>Actinomycetota</taxon>
        <taxon>Actinomycetes</taxon>
        <taxon>Micromonosporales</taxon>
        <taxon>Micromonosporaceae</taxon>
        <taxon>Virgisporangium</taxon>
    </lineage>
</organism>
<dbReference type="EMBL" id="BOPG01000024">
    <property type="protein sequence ID" value="GIJ56535.1"/>
    <property type="molecule type" value="Genomic_DNA"/>
</dbReference>